<evidence type="ECO:0000313" key="3">
    <source>
        <dbReference type="Proteomes" id="UP001169458"/>
    </source>
</evidence>
<keyword evidence="1" id="KW-0812">Transmembrane</keyword>
<evidence type="ECO:0008006" key="4">
    <source>
        <dbReference type="Google" id="ProtNLM"/>
    </source>
</evidence>
<reference evidence="2 3" key="1">
    <citation type="submission" date="2023-06" db="EMBL/GenBank/DDBJ databases">
        <authorList>
            <person name="Zeman M."/>
            <person name="Kubasova T."/>
            <person name="Jahodarova E."/>
            <person name="Nykrynova M."/>
            <person name="Rychlik I."/>
        </authorList>
    </citation>
    <scope>NUCLEOTIDE SEQUENCE [LARGE SCALE GENOMIC DNA]</scope>
    <source>
        <strain evidence="2 3">109_WCHN</strain>
    </source>
</reference>
<evidence type="ECO:0000256" key="1">
    <source>
        <dbReference type="SAM" id="Phobius"/>
    </source>
</evidence>
<reference evidence="3" key="2">
    <citation type="submission" date="2023-07" db="EMBL/GenBank/DDBJ databases">
        <title>Identification and characterization of horizontal gene transfer across gut microbiota members of farm animals based on homology search.</title>
        <authorList>
            <person name="Schwarzerova J."/>
            <person name="Nykrynova M."/>
            <person name="Jureckova K."/>
            <person name="Cejkova D."/>
            <person name="Rychlik I."/>
        </authorList>
    </citation>
    <scope>NUCLEOTIDE SEQUENCE [LARGE SCALE GENOMIC DNA]</scope>
    <source>
        <strain evidence="3">109_WCHN</strain>
    </source>
</reference>
<gene>
    <name evidence="2" type="ORF">QUW60_14645</name>
</gene>
<dbReference type="RefSeq" id="WP_289561410.1">
    <property type="nucleotide sequence ID" value="NZ_JAUDEN010000050.1"/>
</dbReference>
<accession>A0ABT7VLF1</accession>
<keyword evidence="3" id="KW-1185">Reference proteome</keyword>
<dbReference type="Proteomes" id="UP001169458">
    <property type="component" value="Unassembled WGS sequence"/>
</dbReference>
<protein>
    <recommendedName>
        <fullName evidence="4">EcsC family protein</fullName>
    </recommendedName>
</protein>
<keyword evidence="1" id="KW-0472">Membrane</keyword>
<sequence length="155" mass="17619">MTLDEFIQLPPQEIIKGLDSYQQDIINVILDRTNNNYLEAADKWLIASPSNTAKFGGDSSHSAIYRDKIVLEVERFLCGNDPVYEKERRELQLNSDKTQQYIIGVLSTAIGSQLGVVGTFISPVIVLIIISMGKMCINAWCEMRKEIRKENEHEK</sequence>
<keyword evidence="1" id="KW-1133">Transmembrane helix</keyword>
<name>A0ABT7VLF1_9BACE</name>
<feature type="transmembrane region" description="Helical" evidence="1">
    <location>
        <begin position="101"/>
        <end position="130"/>
    </location>
</feature>
<comment type="caution">
    <text evidence="2">The sequence shown here is derived from an EMBL/GenBank/DDBJ whole genome shotgun (WGS) entry which is preliminary data.</text>
</comment>
<proteinExistence type="predicted"/>
<evidence type="ECO:0000313" key="2">
    <source>
        <dbReference type="EMBL" id="MDM8326443.1"/>
    </source>
</evidence>
<dbReference type="EMBL" id="JAUDEN010000050">
    <property type="protein sequence ID" value="MDM8326443.1"/>
    <property type="molecule type" value="Genomic_DNA"/>
</dbReference>
<organism evidence="2 3">
    <name type="scientific">Bacteroides gallinaceum</name>
    <dbReference type="NCBI Taxonomy" id="1462571"/>
    <lineage>
        <taxon>Bacteria</taxon>
        <taxon>Pseudomonadati</taxon>
        <taxon>Bacteroidota</taxon>
        <taxon>Bacteroidia</taxon>
        <taxon>Bacteroidales</taxon>
        <taxon>Bacteroidaceae</taxon>
        <taxon>Bacteroides</taxon>
    </lineage>
</organism>